<accession>A0AAV9RI73</accession>
<feature type="region of interest" description="Disordered" evidence="1">
    <location>
        <begin position="104"/>
        <end position="150"/>
    </location>
</feature>
<proteinExistence type="predicted"/>
<dbReference type="Proteomes" id="UP001311232">
    <property type="component" value="Unassembled WGS sequence"/>
</dbReference>
<protein>
    <submittedName>
        <fullName evidence="2">Uncharacterized protein</fullName>
    </submittedName>
</protein>
<evidence type="ECO:0000256" key="1">
    <source>
        <dbReference type="SAM" id="MobiDB-lite"/>
    </source>
</evidence>
<evidence type="ECO:0000313" key="2">
    <source>
        <dbReference type="EMBL" id="KAK5608627.1"/>
    </source>
</evidence>
<evidence type="ECO:0000313" key="3">
    <source>
        <dbReference type="Proteomes" id="UP001311232"/>
    </source>
</evidence>
<reference evidence="2 3" key="1">
    <citation type="submission" date="2021-06" db="EMBL/GenBank/DDBJ databases">
        <authorList>
            <person name="Palmer J.M."/>
        </authorList>
    </citation>
    <scope>NUCLEOTIDE SEQUENCE [LARGE SCALE GENOMIC DNA]</scope>
    <source>
        <strain evidence="2 3">MEX-2019</strain>
        <tissue evidence="2">Muscle</tissue>
    </source>
</reference>
<gene>
    <name evidence="2" type="ORF">CRENBAI_022866</name>
</gene>
<organism evidence="2 3">
    <name type="scientific">Crenichthys baileyi</name>
    <name type="common">White River springfish</name>
    <dbReference type="NCBI Taxonomy" id="28760"/>
    <lineage>
        <taxon>Eukaryota</taxon>
        <taxon>Metazoa</taxon>
        <taxon>Chordata</taxon>
        <taxon>Craniata</taxon>
        <taxon>Vertebrata</taxon>
        <taxon>Euteleostomi</taxon>
        <taxon>Actinopterygii</taxon>
        <taxon>Neopterygii</taxon>
        <taxon>Teleostei</taxon>
        <taxon>Neoteleostei</taxon>
        <taxon>Acanthomorphata</taxon>
        <taxon>Ovalentaria</taxon>
        <taxon>Atherinomorphae</taxon>
        <taxon>Cyprinodontiformes</taxon>
        <taxon>Goodeidae</taxon>
        <taxon>Crenichthys</taxon>
    </lineage>
</organism>
<dbReference type="AlphaFoldDB" id="A0AAV9RI73"/>
<comment type="caution">
    <text evidence="2">The sequence shown here is derived from an EMBL/GenBank/DDBJ whole genome shotgun (WGS) entry which is preliminary data.</text>
</comment>
<name>A0AAV9RI73_9TELE</name>
<sequence>MAVGPNTVVVSLAKARDPTCLLVVVRRLSGGDCVAALLLSAVATLRLTTTVMLVFQQSLSTVNATTPAEWKRAFWIPWGWGSPGDKSGRIVPLHPPPSVFLLMPRRNCQPSPPSSPSRAIHVRSTQPQPSLREPQRGPFPVRSSFFELST</sequence>
<keyword evidence="3" id="KW-1185">Reference proteome</keyword>
<dbReference type="EMBL" id="JAHHUM010001795">
    <property type="protein sequence ID" value="KAK5608627.1"/>
    <property type="molecule type" value="Genomic_DNA"/>
</dbReference>